<dbReference type="PANTHER" id="PTHR22306">
    <property type="entry name" value="CHROMOSOME 7 OPEN READING FRAME 50"/>
    <property type="match status" value="1"/>
</dbReference>
<dbReference type="Pfam" id="PF10180">
    <property type="entry name" value="WKF"/>
    <property type="match status" value="1"/>
</dbReference>
<sequence>MEPTSVGTDKKLSKKERKKAKKQETVEMEVDEVETGKSAVVETEKKISKSEKKAKEQVPEQVKELKVSAEEPKEGGEERRKKRKKGTVAAEPEEETVKEDGPPKKKRKNKTGLADPDDDKTLTNQARKALLYAFEQFRRPDKWKFQKARQNWLVRNIWSAEAIPEAYEPLLIKYLSETKGGVRENLIKSCRTILEPQPATQEPVPAPKQVDPPKEGAKPATGGALVMPVVEKAPDPIKQARAKLILQALESFVDPET</sequence>
<feature type="compositionally biased region" description="Basic and acidic residues" evidence="1">
    <location>
        <begin position="42"/>
        <end position="79"/>
    </location>
</feature>
<reference evidence="3 4" key="1">
    <citation type="journal article" date="2019" name="Nat. Ecol. Evol.">
        <title>Megaphylogeny resolves global patterns of mushroom evolution.</title>
        <authorList>
            <person name="Varga T."/>
            <person name="Krizsan K."/>
            <person name="Foldi C."/>
            <person name="Dima B."/>
            <person name="Sanchez-Garcia M."/>
            <person name="Sanchez-Ramirez S."/>
            <person name="Szollosi G.J."/>
            <person name="Szarkandi J.G."/>
            <person name="Papp V."/>
            <person name="Albert L."/>
            <person name="Andreopoulos W."/>
            <person name="Angelini C."/>
            <person name="Antonin V."/>
            <person name="Barry K.W."/>
            <person name="Bougher N.L."/>
            <person name="Buchanan P."/>
            <person name="Buyck B."/>
            <person name="Bense V."/>
            <person name="Catcheside P."/>
            <person name="Chovatia M."/>
            <person name="Cooper J."/>
            <person name="Damon W."/>
            <person name="Desjardin D."/>
            <person name="Finy P."/>
            <person name="Geml J."/>
            <person name="Haridas S."/>
            <person name="Hughes K."/>
            <person name="Justo A."/>
            <person name="Karasinski D."/>
            <person name="Kautmanova I."/>
            <person name="Kiss B."/>
            <person name="Kocsube S."/>
            <person name="Kotiranta H."/>
            <person name="LaButti K.M."/>
            <person name="Lechner B.E."/>
            <person name="Liimatainen K."/>
            <person name="Lipzen A."/>
            <person name="Lukacs Z."/>
            <person name="Mihaltcheva S."/>
            <person name="Morgado L.N."/>
            <person name="Niskanen T."/>
            <person name="Noordeloos M.E."/>
            <person name="Ohm R.A."/>
            <person name="Ortiz-Santana B."/>
            <person name="Ovrebo C."/>
            <person name="Racz N."/>
            <person name="Riley R."/>
            <person name="Savchenko A."/>
            <person name="Shiryaev A."/>
            <person name="Soop K."/>
            <person name="Spirin V."/>
            <person name="Szebenyi C."/>
            <person name="Tomsovsky M."/>
            <person name="Tulloss R.E."/>
            <person name="Uehling J."/>
            <person name="Grigoriev I.V."/>
            <person name="Vagvolgyi C."/>
            <person name="Papp T."/>
            <person name="Martin F.M."/>
            <person name="Miettinen O."/>
            <person name="Hibbett D.S."/>
            <person name="Nagy L.G."/>
        </authorList>
    </citation>
    <scope>NUCLEOTIDE SEQUENCE [LARGE SCALE GENOMIC DNA]</scope>
    <source>
        <strain evidence="3 4">CBS 166.37</strain>
    </source>
</reference>
<evidence type="ECO:0000259" key="2">
    <source>
        <dbReference type="Pfam" id="PF10180"/>
    </source>
</evidence>
<dbReference type="STRING" id="68775.A0A5C3MCY2"/>
<feature type="region of interest" description="Disordered" evidence="1">
    <location>
        <begin position="197"/>
        <end position="223"/>
    </location>
</feature>
<evidence type="ECO:0000256" key="1">
    <source>
        <dbReference type="SAM" id="MobiDB-lite"/>
    </source>
</evidence>
<dbReference type="InterPro" id="IPR019327">
    <property type="entry name" value="WKF"/>
</dbReference>
<feature type="compositionally biased region" description="Basic residues" evidence="1">
    <location>
        <begin position="12"/>
        <end position="21"/>
    </location>
</feature>
<proteinExistence type="predicted"/>
<dbReference type="Proteomes" id="UP000308652">
    <property type="component" value="Unassembled WGS sequence"/>
</dbReference>
<organism evidence="3 4">
    <name type="scientific">Crucibulum laeve</name>
    <dbReference type="NCBI Taxonomy" id="68775"/>
    <lineage>
        <taxon>Eukaryota</taxon>
        <taxon>Fungi</taxon>
        <taxon>Dikarya</taxon>
        <taxon>Basidiomycota</taxon>
        <taxon>Agaricomycotina</taxon>
        <taxon>Agaricomycetes</taxon>
        <taxon>Agaricomycetidae</taxon>
        <taxon>Agaricales</taxon>
        <taxon>Agaricineae</taxon>
        <taxon>Nidulariaceae</taxon>
        <taxon>Crucibulum</taxon>
    </lineage>
</organism>
<accession>A0A5C3MCY2</accession>
<dbReference type="AlphaFoldDB" id="A0A5C3MCY2"/>
<feature type="domain" description="WKF" evidence="2">
    <location>
        <begin position="138"/>
        <end position="193"/>
    </location>
</feature>
<protein>
    <recommendedName>
        <fullName evidence="2">WKF domain-containing protein</fullName>
    </recommendedName>
</protein>
<evidence type="ECO:0000313" key="4">
    <source>
        <dbReference type="Proteomes" id="UP000308652"/>
    </source>
</evidence>
<feature type="region of interest" description="Disordered" evidence="1">
    <location>
        <begin position="1"/>
        <end position="123"/>
    </location>
</feature>
<gene>
    <name evidence="3" type="ORF">BDQ12DRAFT_674572</name>
</gene>
<dbReference type="PANTHER" id="PTHR22306:SF2">
    <property type="entry name" value="CHROMOSOME 7 OPEN READING FRAME 50"/>
    <property type="match status" value="1"/>
</dbReference>
<keyword evidence="4" id="KW-1185">Reference proteome</keyword>
<dbReference type="EMBL" id="ML213591">
    <property type="protein sequence ID" value="TFK43202.1"/>
    <property type="molecule type" value="Genomic_DNA"/>
</dbReference>
<evidence type="ECO:0000313" key="3">
    <source>
        <dbReference type="EMBL" id="TFK43202.1"/>
    </source>
</evidence>
<dbReference type="OrthoDB" id="10261563at2759"/>
<name>A0A5C3MCY2_9AGAR</name>